<dbReference type="EMBL" id="BFAV01000004">
    <property type="protein sequence ID" value="GBF31897.1"/>
    <property type="molecule type" value="Genomic_DNA"/>
</dbReference>
<keyword evidence="7" id="KW-1185">Reference proteome</keyword>
<dbReference type="FunFam" id="1.10.287.310:FF:000001">
    <property type="entry name" value="50S ribosomal protein L29"/>
    <property type="match status" value="1"/>
</dbReference>
<dbReference type="InterPro" id="IPR018254">
    <property type="entry name" value="Ribosomal_uL29_CS"/>
</dbReference>
<dbReference type="GO" id="GO:0003735">
    <property type="term" value="F:structural constituent of ribosome"/>
    <property type="evidence" value="ECO:0007669"/>
    <property type="project" value="InterPro"/>
</dbReference>
<dbReference type="GO" id="GO:0006412">
    <property type="term" value="P:translation"/>
    <property type="evidence" value="ECO:0007669"/>
    <property type="project" value="UniProtKB-UniRule"/>
</dbReference>
<dbReference type="InterPro" id="IPR036049">
    <property type="entry name" value="Ribosomal_uL29_sf"/>
</dbReference>
<dbReference type="InterPro" id="IPR050063">
    <property type="entry name" value="Ribosomal_protein_uL29"/>
</dbReference>
<protein>
    <recommendedName>
        <fullName evidence="4 5">Large ribosomal subunit protein uL29</fullName>
    </recommendedName>
</protein>
<evidence type="ECO:0000256" key="3">
    <source>
        <dbReference type="ARBA" id="ARBA00023274"/>
    </source>
</evidence>
<organism evidence="6 7">
    <name type="scientific">Desulfocucumis palustris</name>
    <dbReference type="NCBI Taxonomy" id="1898651"/>
    <lineage>
        <taxon>Bacteria</taxon>
        <taxon>Bacillati</taxon>
        <taxon>Bacillota</taxon>
        <taxon>Clostridia</taxon>
        <taxon>Eubacteriales</taxon>
        <taxon>Desulfocucumaceae</taxon>
        <taxon>Desulfocucumis</taxon>
    </lineage>
</organism>
<dbReference type="OrthoDB" id="9815192at2"/>
<name>A0A2L2X6V0_9FIRM</name>
<keyword evidence="3 5" id="KW-0687">Ribonucleoprotein</keyword>
<comment type="caution">
    <text evidence="6">The sequence shown here is derived from an EMBL/GenBank/DDBJ whole genome shotgun (WGS) entry which is preliminary data.</text>
</comment>
<evidence type="ECO:0000313" key="6">
    <source>
        <dbReference type="EMBL" id="GBF31897.1"/>
    </source>
</evidence>
<proteinExistence type="inferred from homology"/>
<dbReference type="SUPFAM" id="SSF46561">
    <property type="entry name" value="Ribosomal protein L29 (L29p)"/>
    <property type="match status" value="1"/>
</dbReference>
<dbReference type="Pfam" id="PF00831">
    <property type="entry name" value="Ribosomal_L29"/>
    <property type="match status" value="1"/>
</dbReference>
<gene>
    <name evidence="5" type="primary">rpmC</name>
    <name evidence="6" type="ORF">DCCM_0081</name>
</gene>
<evidence type="ECO:0000256" key="2">
    <source>
        <dbReference type="ARBA" id="ARBA00022980"/>
    </source>
</evidence>
<dbReference type="CDD" id="cd00427">
    <property type="entry name" value="Ribosomal_L29_HIP"/>
    <property type="match status" value="1"/>
</dbReference>
<dbReference type="PANTHER" id="PTHR10916">
    <property type="entry name" value="60S RIBOSOMAL PROTEIN L35/50S RIBOSOMAL PROTEIN L29"/>
    <property type="match status" value="1"/>
</dbReference>
<accession>A0A2L2X6V0</accession>
<dbReference type="Gene3D" id="1.10.287.310">
    <property type="match status" value="1"/>
</dbReference>
<dbReference type="PANTHER" id="PTHR10916:SF0">
    <property type="entry name" value="LARGE RIBOSOMAL SUBUNIT PROTEIN UL29C"/>
    <property type="match status" value="1"/>
</dbReference>
<comment type="similarity">
    <text evidence="1 5">Belongs to the universal ribosomal protein uL29 family.</text>
</comment>
<evidence type="ECO:0000256" key="1">
    <source>
        <dbReference type="ARBA" id="ARBA00009254"/>
    </source>
</evidence>
<dbReference type="GO" id="GO:0022625">
    <property type="term" value="C:cytosolic large ribosomal subunit"/>
    <property type="evidence" value="ECO:0007669"/>
    <property type="project" value="TreeGrafter"/>
</dbReference>
<dbReference type="InterPro" id="IPR001854">
    <property type="entry name" value="Ribosomal_uL29"/>
</dbReference>
<reference evidence="7" key="1">
    <citation type="submission" date="2018-02" db="EMBL/GenBank/DDBJ databases">
        <title>Genome sequence of Desulfocucumis palustris strain NAW-5.</title>
        <authorList>
            <person name="Watanabe M."/>
            <person name="Kojima H."/>
            <person name="Fukui M."/>
        </authorList>
    </citation>
    <scope>NUCLEOTIDE SEQUENCE [LARGE SCALE GENOMIC DNA]</scope>
    <source>
        <strain evidence="7">NAW-5</strain>
    </source>
</reference>
<evidence type="ECO:0000256" key="5">
    <source>
        <dbReference type="HAMAP-Rule" id="MF_00374"/>
    </source>
</evidence>
<sequence length="67" mass="7970">MKAKELRDMTDEELNKKIADSKDELFKLRFRLATGQLDNPMRLREVRRSIARAKTVQRQRELGIRQA</sequence>
<dbReference type="PROSITE" id="PS00579">
    <property type="entry name" value="RIBOSOMAL_L29"/>
    <property type="match status" value="1"/>
</dbReference>
<dbReference type="HAMAP" id="MF_00374">
    <property type="entry name" value="Ribosomal_uL29"/>
    <property type="match status" value="1"/>
</dbReference>
<dbReference type="Proteomes" id="UP000239549">
    <property type="component" value="Unassembled WGS sequence"/>
</dbReference>
<keyword evidence="2 5" id="KW-0689">Ribosomal protein</keyword>
<dbReference type="NCBIfam" id="TIGR00012">
    <property type="entry name" value="L29"/>
    <property type="match status" value="1"/>
</dbReference>
<dbReference type="RefSeq" id="WP_104370504.1">
    <property type="nucleotide sequence ID" value="NZ_BFAV01000004.1"/>
</dbReference>
<evidence type="ECO:0000313" key="7">
    <source>
        <dbReference type="Proteomes" id="UP000239549"/>
    </source>
</evidence>
<evidence type="ECO:0000256" key="4">
    <source>
        <dbReference type="ARBA" id="ARBA00035204"/>
    </source>
</evidence>
<dbReference type="AlphaFoldDB" id="A0A2L2X6V0"/>